<feature type="signal peptide" evidence="1">
    <location>
        <begin position="1"/>
        <end position="22"/>
    </location>
</feature>
<name>A0A0L8IAX2_OCTBM</name>
<keyword evidence="1" id="KW-0732">Signal</keyword>
<evidence type="ECO:0000256" key="1">
    <source>
        <dbReference type="SAM" id="SignalP"/>
    </source>
</evidence>
<dbReference type="EMBL" id="KQ416207">
    <property type="protein sequence ID" value="KOF98155.1"/>
    <property type="molecule type" value="Genomic_DNA"/>
</dbReference>
<gene>
    <name evidence="2" type="ORF">OCBIM_22026974mg</name>
</gene>
<dbReference type="AlphaFoldDB" id="A0A0L8IAX2"/>
<organism evidence="2">
    <name type="scientific">Octopus bimaculoides</name>
    <name type="common">California two-spotted octopus</name>
    <dbReference type="NCBI Taxonomy" id="37653"/>
    <lineage>
        <taxon>Eukaryota</taxon>
        <taxon>Metazoa</taxon>
        <taxon>Spiralia</taxon>
        <taxon>Lophotrochozoa</taxon>
        <taxon>Mollusca</taxon>
        <taxon>Cephalopoda</taxon>
        <taxon>Coleoidea</taxon>
        <taxon>Octopodiformes</taxon>
        <taxon>Octopoda</taxon>
        <taxon>Incirrata</taxon>
        <taxon>Octopodidae</taxon>
        <taxon>Octopus</taxon>
    </lineage>
</organism>
<feature type="chain" id="PRO_5005584251" evidence="1">
    <location>
        <begin position="23"/>
        <end position="67"/>
    </location>
</feature>
<evidence type="ECO:0000313" key="2">
    <source>
        <dbReference type="EMBL" id="KOF98155.1"/>
    </source>
</evidence>
<sequence>MQFLSIFYHIHVLVLMTSTSKPESTPFQRLTSFFGHETEDMIISYICKVHLLQHFRLHNHRDSRLCK</sequence>
<protein>
    <submittedName>
        <fullName evidence="2">Uncharacterized protein</fullName>
    </submittedName>
</protein>
<proteinExistence type="predicted"/>
<accession>A0A0L8IAX2</accession>
<reference evidence="2" key="1">
    <citation type="submission" date="2015-07" db="EMBL/GenBank/DDBJ databases">
        <title>MeaNS - Measles Nucleotide Surveillance Program.</title>
        <authorList>
            <person name="Tran T."/>
            <person name="Druce J."/>
        </authorList>
    </citation>
    <scope>NUCLEOTIDE SEQUENCE</scope>
    <source>
        <strain evidence="2">UCB-OBI-ISO-001</strain>
        <tissue evidence="2">Gonad</tissue>
    </source>
</reference>